<name>A0AAV5C6H5_ELECO</name>
<accession>A0AAV5C6H5</accession>
<keyword evidence="4" id="KW-0812">Transmembrane</keyword>
<gene>
    <name evidence="9" type="primary">ga10367</name>
    <name evidence="9" type="ORF">PR202_ga10367</name>
</gene>
<sequence length="377" mass="42837">MFPLFLFLLMPSPPHLAGAAANTRTATATGLSSRRRPRHRGAMAASASCCRVAAVVSLFAPPIAPPGHASVRSASRTAVAVAPPRPSTVAVRDPANSASYRPSTPPPAARRRKREPSYRRMAPEEALRYAKKEIRDAEPVADYPDLYAPLFNNVSQFKRSYELMERILKVYIYQDGRRPIFHRPPLSGIYASEGWFMKLLKESRRHVVDDAAKAHLFYLPYSSQQLRLTLYVPESHNLRPLSAYLRNFVRGLAAKYPFWNRTRGADHFLVACHDWGPYTTTSHRDLRRNTIKALCNADTSEGIFTPGKDVSLPETTIRMPKRPLRYVGGLPYVAMHTCVKRLQRHFLWHARPVKYDLFHMILHSIWLSRVNQVEIEG</sequence>
<dbReference type="EMBL" id="BQKI01000004">
    <property type="protein sequence ID" value="GJM93779.1"/>
    <property type="molecule type" value="Genomic_DNA"/>
</dbReference>
<evidence type="ECO:0000256" key="5">
    <source>
        <dbReference type="ARBA" id="ARBA00023034"/>
    </source>
</evidence>
<comment type="caution">
    <text evidence="9">The sequence shown here is derived from an EMBL/GenBank/DDBJ whole genome shotgun (WGS) entry which is preliminary data.</text>
</comment>
<keyword evidence="4" id="KW-0735">Signal-anchor</keyword>
<evidence type="ECO:0000256" key="7">
    <source>
        <dbReference type="SAM" id="SignalP"/>
    </source>
</evidence>
<organism evidence="9 10">
    <name type="scientific">Eleusine coracana subsp. coracana</name>
    <dbReference type="NCBI Taxonomy" id="191504"/>
    <lineage>
        <taxon>Eukaryota</taxon>
        <taxon>Viridiplantae</taxon>
        <taxon>Streptophyta</taxon>
        <taxon>Embryophyta</taxon>
        <taxon>Tracheophyta</taxon>
        <taxon>Spermatophyta</taxon>
        <taxon>Magnoliopsida</taxon>
        <taxon>Liliopsida</taxon>
        <taxon>Poales</taxon>
        <taxon>Poaceae</taxon>
        <taxon>PACMAD clade</taxon>
        <taxon>Chloridoideae</taxon>
        <taxon>Cynodonteae</taxon>
        <taxon>Eleusininae</taxon>
        <taxon>Eleusine</taxon>
    </lineage>
</organism>
<reference evidence="9" key="2">
    <citation type="submission" date="2021-12" db="EMBL/GenBank/DDBJ databases">
        <title>Resequencing data analysis of finger millet.</title>
        <authorList>
            <person name="Hatakeyama M."/>
            <person name="Aluri S."/>
            <person name="Balachadran M.T."/>
            <person name="Sivarajan S.R."/>
            <person name="Poveda L."/>
            <person name="Shimizu-Inatsugi R."/>
            <person name="Schlapbach R."/>
            <person name="Sreeman S.M."/>
            <person name="Shimizu K.K."/>
        </authorList>
    </citation>
    <scope>NUCLEOTIDE SEQUENCE</scope>
</reference>
<evidence type="ECO:0000313" key="9">
    <source>
        <dbReference type="EMBL" id="GJM93779.1"/>
    </source>
</evidence>
<feature type="domain" description="Exostosin GT47" evidence="8">
    <location>
        <begin position="166"/>
        <end position="318"/>
    </location>
</feature>
<keyword evidence="5" id="KW-0333">Golgi apparatus</keyword>
<keyword evidence="3" id="KW-0808">Transferase</keyword>
<evidence type="ECO:0000256" key="2">
    <source>
        <dbReference type="ARBA" id="ARBA00010271"/>
    </source>
</evidence>
<keyword evidence="10" id="KW-1185">Reference proteome</keyword>
<keyword evidence="3" id="KW-0328">Glycosyltransferase</keyword>
<comment type="similarity">
    <text evidence="2">Belongs to the glycosyltransferase 47 family.</text>
</comment>
<evidence type="ECO:0000256" key="3">
    <source>
        <dbReference type="ARBA" id="ARBA00022676"/>
    </source>
</evidence>
<feature type="compositionally biased region" description="Low complexity" evidence="6">
    <location>
        <begin position="82"/>
        <end position="102"/>
    </location>
</feature>
<dbReference type="PANTHER" id="PTHR11062:SF59">
    <property type="entry name" value="EXOSTOSIN FAMILY PROTEIN"/>
    <property type="match status" value="1"/>
</dbReference>
<dbReference type="Proteomes" id="UP001054889">
    <property type="component" value="Unassembled WGS sequence"/>
</dbReference>
<proteinExistence type="inferred from homology"/>
<evidence type="ECO:0000259" key="8">
    <source>
        <dbReference type="Pfam" id="PF03016"/>
    </source>
</evidence>
<dbReference type="Pfam" id="PF03016">
    <property type="entry name" value="Exostosin_GT47"/>
    <property type="match status" value="1"/>
</dbReference>
<feature type="chain" id="PRO_5043394371" description="Exostosin GT47 domain-containing protein" evidence="7">
    <location>
        <begin position="20"/>
        <end position="377"/>
    </location>
</feature>
<evidence type="ECO:0000256" key="1">
    <source>
        <dbReference type="ARBA" id="ARBA00004323"/>
    </source>
</evidence>
<evidence type="ECO:0000256" key="4">
    <source>
        <dbReference type="ARBA" id="ARBA00022968"/>
    </source>
</evidence>
<dbReference type="PANTHER" id="PTHR11062">
    <property type="entry name" value="EXOSTOSIN HEPARAN SULFATE GLYCOSYLTRANSFERASE -RELATED"/>
    <property type="match status" value="1"/>
</dbReference>
<comment type="subcellular location">
    <subcellularLocation>
        <location evidence="1">Golgi apparatus membrane</location>
        <topology evidence="1">Single-pass type II membrane protein</topology>
    </subcellularLocation>
</comment>
<reference evidence="9" key="1">
    <citation type="journal article" date="2018" name="DNA Res.">
        <title>Multiple hybrid de novo genome assembly of finger millet, an orphan allotetraploid crop.</title>
        <authorList>
            <person name="Hatakeyama M."/>
            <person name="Aluri S."/>
            <person name="Balachadran M.T."/>
            <person name="Sivarajan S.R."/>
            <person name="Patrignani A."/>
            <person name="Gruter S."/>
            <person name="Poveda L."/>
            <person name="Shimizu-Inatsugi R."/>
            <person name="Baeten J."/>
            <person name="Francoijs K.J."/>
            <person name="Nataraja K.N."/>
            <person name="Reddy Y.A.N."/>
            <person name="Phadnis S."/>
            <person name="Ravikumar R.L."/>
            <person name="Schlapbach R."/>
            <person name="Sreeman S.M."/>
            <person name="Shimizu K.K."/>
        </authorList>
    </citation>
    <scope>NUCLEOTIDE SEQUENCE</scope>
</reference>
<keyword evidence="7" id="KW-0732">Signal</keyword>
<evidence type="ECO:0000256" key="6">
    <source>
        <dbReference type="SAM" id="MobiDB-lite"/>
    </source>
</evidence>
<evidence type="ECO:0000313" key="10">
    <source>
        <dbReference type="Proteomes" id="UP001054889"/>
    </source>
</evidence>
<dbReference type="GO" id="GO:0000139">
    <property type="term" value="C:Golgi membrane"/>
    <property type="evidence" value="ECO:0007669"/>
    <property type="project" value="UniProtKB-SubCell"/>
</dbReference>
<feature type="region of interest" description="Disordered" evidence="6">
    <location>
        <begin position="82"/>
        <end position="120"/>
    </location>
</feature>
<feature type="signal peptide" evidence="7">
    <location>
        <begin position="1"/>
        <end position="19"/>
    </location>
</feature>
<dbReference type="GO" id="GO:0016757">
    <property type="term" value="F:glycosyltransferase activity"/>
    <property type="evidence" value="ECO:0007669"/>
    <property type="project" value="UniProtKB-KW"/>
</dbReference>
<protein>
    <recommendedName>
        <fullName evidence="8">Exostosin GT47 domain-containing protein</fullName>
    </recommendedName>
</protein>
<dbReference type="InterPro" id="IPR004263">
    <property type="entry name" value="Exostosin"/>
</dbReference>
<dbReference type="InterPro" id="IPR040911">
    <property type="entry name" value="Exostosin_GT47"/>
</dbReference>
<dbReference type="AlphaFoldDB" id="A0AAV5C6H5"/>